<evidence type="ECO:0000313" key="1">
    <source>
        <dbReference type="EMBL" id="CAF9915178.1"/>
    </source>
</evidence>
<organism evidence="1 2">
    <name type="scientific">Heterodermia speciosa</name>
    <dbReference type="NCBI Taxonomy" id="116794"/>
    <lineage>
        <taxon>Eukaryota</taxon>
        <taxon>Fungi</taxon>
        <taxon>Dikarya</taxon>
        <taxon>Ascomycota</taxon>
        <taxon>Pezizomycotina</taxon>
        <taxon>Lecanoromycetes</taxon>
        <taxon>OSLEUM clade</taxon>
        <taxon>Lecanoromycetidae</taxon>
        <taxon>Caliciales</taxon>
        <taxon>Physciaceae</taxon>
        <taxon>Heterodermia</taxon>
    </lineage>
</organism>
<proteinExistence type="predicted"/>
<accession>A0A8H3F3V2</accession>
<sequence>MIMIPILDMDMDMDMLMADALRREPSDELGIRLKLTKVDYGNKKTGAELLPSNLWLRPYYSLALQDE</sequence>
<protein>
    <submittedName>
        <fullName evidence="1">Uncharacterized protein</fullName>
    </submittedName>
</protein>
<reference evidence="1" key="1">
    <citation type="submission" date="2021-03" db="EMBL/GenBank/DDBJ databases">
        <authorList>
            <person name="Tagirdzhanova G."/>
        </authorList>
    </citation>
    <scope>NUCLEOTIDE SEQUENCE</scope>
</reference>
<feature type="non-terminal residue" evidence="1">
    <location>
        <position position="67"/>
    </location>
</feature>
<name>A0A8H3F3V2_9LECA</name>
<dbReference type="AlphaFoldDB" id="A0A8H3F3V2"/>
<evidence type="ECO:0000313" key="2">
    <source>
        <dbReference type="Proteomes" id="UP000664521"/>
    </source>
</evidence>
<gene>
    <name evidence="1" type="ORF">HETSPECPRED_002323</name>
</gene>
<comment type="caution">
    <text evidence="1">The sequence shown here is derived from an EMBL/GenBank/DDBJ whole genome shotgun (WGS) entry which is preliminary data.</text>
</comment>
<dbReference type="EMBL" id="CAJPDS010000015">
    <property type="protein sequence ID" value="CAF9915178.1"/>
    <property type="molecule type" value="Genomic_DNA"/>
</dbReference>
<keyword evidence="2" id="KW-1185">Reference proteome</keyword>
<dbReference type="Proteomes" id="UP000664521">
    <property type="component" value="Unassembled WGS sequence"/>
</dbReference>